<dbReference type="InterPro" id="IPR012341">
    <property type="entry name" value="6hp_glycosidase-like_sf"/>
</dbReference>
<reference evidence="2 3" key="1">
    <citation type="submission" date="2015-06" db="EMBL/GenBank/DDBJ databases">
        <title>Draft genome of the ant-associated black yeast Phialophora attae CBS 131958.</title>
        <authorList>
            <person name="Moreno L.F."/>
            <person name="Stielow B.J."/>
            <person name="de Hoog S."/>
            <person name="Vicente V.A."/>
            <person name="Weiss V.A."/>
            <person name="de Vries M."/>
            <person name="Cruz L.M."/>
            <person name="Souza E.M."/>
        </authorList>
    </citation>
    <scope>NUCLEOTIDE SEQUENCE [LARGE SCALE GENOMIC DNA]</scope>
    <source>
        <strain evidence="2 3">CBS 131958</strain>
    </source>
</reference>
<proteinExistence type="predicted"/>
<dbReference type="GeneID" id="28733135"/>
<dbReference type="SUPFAM" id="SSF48208">
    <property type="entry name" value="Six-hairpin glycosidases"/>
    <property type="match status" value="1"/>
</dbReference>
<dbReference type="PANTHER" id="PTHR31047">
    <property type="entry name" value="MEIOTICALLY UP-REGULATED GENE 157 PROTEIN"/>
    <property type="match status" value="1"/>
</dbReference>
<dbReference type="STRING" id="1664694.A0A0N1GXK1"/>
<dbReference type="Gene3D" id="1.50.10.10">
    <property type="match status" value="1"/>
</dbReference>
<dbReference type="Pfam" id="PF06824">
    <property type="entry name" value="Glyco_hydro_125"/>
    <property type="match status" value="1"/>
</dbReference>
<dbReference type="OrthoDB" id="7771656at2759"/>
<feature type="chain" id="PRO_5005872774" evidence="1">
    <location>
        <begin position="21"/>
        <end position="353"/>
    </location>
</feature>
<feature type="signal peptide" evidence="1">
    <location>
        <begin position="1"/>
        <end position="20"/>
    </location>
</feature>
<keyword evidence="1" id="KW-0732">Signal</keyword>
<dbReference type="GO" id="GO:0005975">
    <property type="term" value="P:carbohydrate metabolic process"/>
    <property type="evidence" value="ECO:0007669"/>
    <property type="project" value="InterPro"/>
</dbReference>
<dbReference type="Proteomes" id="UP000038010">
    <property type="component" value="Unassembled WGS sequence"/>
</dbReference>
<protein>
    <submittedName>
        <fullName evidence="2">Uncharacterized protein</fullName>
    </submittedName>
</protein>
<dbReference type="InterPro" id="IPR008928">
    <property type="entry name" value="6-hairpin_glycosidase_sf"/>
</dbReference>
<dbReference type="PANTHER" id="PTHR31047:SF0">
    <property type="entry name" value="MEIOTICALLY UP-REGULATED GENE 157 PROTEIN"/>
    <property type="match status" value="1"/>
</dbReference>
<sequence length="353" mass="39351">MRALLLALLSLPACVREACAADFDFDQIRLSGVCPDYTKYATHSHKPFSEGPLKLSSQRPHPACRKFKSEGVEKVLEDLLPHFKDPDLAKLFENAYPNTLDTTVRWHDPKPPKSLLLRDSERWRGPQSFIVTGDIDAMWLRDSTNQLSQYQRVADLKPLLLGAINTQVEYILQSPYCNAFQPPSPSRLEPVANGQDDTVHPVYEPSVVFECKYELDSLANFLSLSNQFATHHDNSHLTPRWFKALETVLAVLDEQAAPTFTTDGYRPNQYRFDRWTNAGTETLNLGGVGNPLAAGTNLIRSAFRPSDDATIFGYLIPANAMMSVELNRTAAVLTKADASRHAARAANLIDAPP</sequence>
<dbReference type="SMART" id="SM01149">
    <property type="entry name" value="DUF1237"/>
    <property type="match status" value="1"/>
</dbReference>
<evidence type="ECO:0000256" key="1">
    <source>
        <dbReference type="SAM" id="SignalP"/>
    </source>
</evidence>
<dbReference type="RefSeq" id="XP_017995056.1">
    <property type="nucleotide sequence ID" value="XM_018141255.1"/>
</dbReference>
<dbReference type="AlphaFoldDB" id="A0A0N1GXK1"/>
<dbReference type="GO" id="GO:0003824">
    <property type="term" value="F:catalytic activity"/>
    <property type="evidence" value="ECO:0007669"/>
    <property type="project" value="UniProtKB-ARBA"/>
</dbReference>
<evidence type="ECO:0000313" key="2">
    <source>
        <dbReference type="EMBL" id="KPI35093.1"/>
    </source>
</evidence>
<comment type="caution">
    <text evidence="2">The sequence shown here is derived from an EMBL/GenBank/DDBJ whole genome shotgun (WGS) entry which is preliminary data.</text>
</comment>
<organism evidence="2 3">
    <name type="scientific">Cyphellophora attinorum</name>
    <dbReference type="NCBI Taxonomy" id="1664694"/>
    <lineage>
        <taxon>Eukaryota</taxon>
        <taxon>Fungi</taxon>
        <taxon>Dikarya</taxon>
        <taxon>Ascomycota</taxon>
        <taxon>Pezizomycotina</taxon>
        <taxon>Eurotiomycetes</taxon>
        <taxon>Chaetothyriomycetidae</taxon>
        <taxon>Chaetothyriales</taxon>
        <taxon>Cyphellophoraceae</taxon>
        <taxon>Cyphellophora</taxon>
    </lineage>
</organism>
<dbReference type="EMBL" id="LFJN01000044">
    <property type="protein sequence ID" value="KPI35093.1"/>
    <property type="molecule type" value="Genomic_DNA"/>
</dbReference>
<accession>A0A0N1GXK1</accession>
<gene>
    <name evidence="2" type="ORF">AB675_1371</name>
</gene>
<keyword evidence="3" id="KW-1185">Reference proteome</keyword>
<name>A0A0N1GXK1_9EURO</name>
<dbReference type="InterPro" id="IPR008313">
    <property type="entry name" value="GH125"/>
</dbReference>
<evidence type="ECO:0000313" key="3">
    <source>
        <dbReference type="Proteomes" id="UP000038010"/>
    </source>
</evidence>
<dbReference type="VEuPathDB" id="FungiDB:AB675_1371"/>